<evidence type="ECO:0000256" key="4">
    <source>
        <dbReference type="ARBA" id="ARBA00022723"/>
    </source>
</evidence>
<evidence type="ECO:0000256" key="3">
    <source>
        <dbReference type="ARBA" id="ARBA00022490"/>
    </source>
</evidence>
<name>A0A9P8A527_MORAP</name>
<dbReference type="SMART" id="SM00132">
    <property type="entry name" value="LIM"/>
    <property type="match status" value="3"/>
</dbReference>
<reference evidence="12" key="1">
    <citation type="submission" date="2021-07" db="EMBL/GenBank/DDBJ databases">
        <title>Draft genome of Mortierella alpina, strain LL118, isolated from an aspen leaf litter sample.</title>
        <authorList>
            <person name="Yang S."/>
            <person name="Vinatzer B.A."/>
        </authorList>
    </citation>
    <scope>NUCLEOTIDE SEQUENCE</scope>
    <source>
        <strain evidence="12">LL118</strain>
    </source>
</reference>
<evidence type="ECO:0000313" key="12">
    <source>
        <dbReference type="EMBL" id="KAG9323585.1"/>
    </source>
</evidence>
<dbReference type="SUPFAM" id="SSF57716">
    <property type="entry name" value="Glucocorticoid receptor-like (DNA-binding domain)"/>
    <property type="match status" value="3"/>
</dbReference>
<feature type="compositionally biased region" description="Low complexity" evidence="10">
    <location>
        <begin position="462"/>
        <end position="475"/>
    </location>
</feature>
<dbReference type="FunFam" id="2.10.110.10:FF:000008">
    <property type="entry name" value="Paxillin isoform 1"/>
    <property type="match status" value="1"/>
</dbReference>
<dbReference type="Gene3D" id="2.10.110.10">
    <property type="entry name" value="Cysteine Rich Protein"/>
    <property type="match status" value="3"/>
</dbReference>
<keyword evidence="5" id="KW-0677">Repeat</keyword>
<evidence type="ECO:0000256" key="8">
    <source>
        <dbReference type="ARBA" id="ARBA00023038"/>
    </source>
</evidence>
<accession>A0A9P8A527</accession>
<feature type="domain" description="LIM zinc-binding" evidence="11">
    <location>
        <begin position="623"/>
        <end position="681"/>
    </location>
</feature>
<evidence type="ECO:0000259" key="11">
    <source>
        <dbReference type="PROSITE" id="PS50023"/>
    </source>
</evidence>
<dbReference type="GO" id="GO:0031941">
    <property type="term" value="C:filamentous actin"/>
    <property type="evidence" value="ECO:0007669"/>
    <property type="project" value="TreeGrafter"/>
</dbReference>
<evidence type="ECO:0000256" key="6">
    <source>
        <dbReference type="ARBA" id="ARBA00022833"/>
    </source>
</evidence>
<keyword evidence="8 9" id="KW-0440">LIM domain</keyword>
<dbReference type="FunFam" id="2.10.110.10:FF:000020">
    <property type="entry name" value="PDZ and LIM domain protein 5"/>
    <property type="match status" value="1"/>
</dbReference>
<evidence type="ECO:0000256" key="9">
    <source>
        <dbReference type="PROSITE-ProRule" id="PRU00125"/>
    </source>
</evidence>
<feature type="compositionally biased region" description="Polar residues" evidence="10">
    <location>
        <begin position="17"/>
        <end position="36"/>
    </location>
</feature>
<dbReference type="GO" id="GO:0030036">
    <property type="term" value="P:actin cytoskeleton organization"/>
    <property type="evidence" value="ECO:0007669"/>
    <property type="project" value="TreeGrafter"/>
</dbReference>
<feature type="region of interest" description="Disordered" evidence="10">
    <location>
        <begin position="366"/>
        <end position="559"/>
    </location>
</feature>
<feature type="compositionally biased region" description="Basic and acidic residues" evidence="10">
    <location>
        <begin position="499"/>
        <end position="509"/>
    </location>
</feature>
<feature type="region of interest" description="Disordered" evidence="10">
    <location>
        <begin position="224"/>
        <end position="247"/>
    </location>
</feature>
<feature type="domain" description="LIM zinc-binding" evidence="11">
    <location>
        <begin position="742"/>
        <end position="800"/>
    </location>
</feature>
<gene>
    <name evidence="12" type="ORF">KVV02_004835</name>
</gene>
<feature type="region of interest" description="Disordered" evidence="10">
    <location>
        <begin position="266"/>
        <end position="320"/>
    </location>
</feature>
<sequence>MSYITKDQLSLYLQKVSGQSTGPGATGTARSRSTLTGPRPPTFGSRTTGRKIFQDGPPSATVTAKPSTAPTPTTPQLDSAVKTLSLSSLPSTPIDHHRSASPILESMGEAAQEVVMESMGSEDYESAEAIYRQQHYGPFPGQQAYGPAGQHWHAQGYGNQATPSQFYHNHHDNNQQQHSMHLSQEQYLQLQQQQYEQQQGYLRQQHSAHAAAHGYVPTQSLSAAPVQVQGPGSTHLHHPKPTTPTVSKTITPRIVPVVDIPKYTVINPPKTEIDDDTEEDDNWAPEPPPRESAKKDTPRTLSPYKQTEFLKSSGPSAPTAGISRHVEAIENRSPLSTPTPSSPLSSPAITPILGEAISAVVATEEDRVPMPPPREFLRKSSTITPPLPSALPGVINGVFKPSSPSNGSRPGNSSSFSSSFSSSSSRIAGIPAPGTVRANSAKFNSLISAGTTGTMTPKTKNAYSSPTEATAAAASNPWMSRKAVEPPRKSSLSKGSGEASRKSIEEHADTTVWNSKPVPVPSELDVDKELPPIRSTTPQSTPAPLSNTTDQQTGSHHDESKCILTDDEDKAASLCSIPMAPDSSMEVLVLDESIATAGKSVSPPSKPARGSDAGSGSGHQTGFVCSSCDEPISGMMITAMGKRWHSDHFVCAVCNLNLEHVQFFQKDGLPYCHLDYHEKFSPKCGHCNTAIEDECLTALGKSWHPGHFFCRECGDPFEDDGYMVHDDQPYCEKDYLRLFAPKCTGCQDPIQGDFINALKGKWHRDCFGCTVCHIGFDSSSYYVENGKPYCQSHYKSGTKSMST</sequence>
<dbReference type="EMBL" id="JAIFTL010000095">
    <property type="protein sequence ID" value="KAG9323585.1"/>
    <property type="molecule type" value="Genomic_DNA"/>
</dbReference>
<dbReference type="PROSITE" id="PS50023">
    <property type="entry name" value="LIM_DOMAIN_2"/>
    <property type="match status" value="3"/>
</dbReference>
<dbReference type="AlphaFoldDB" id="A0A9P8A527"/>
<evidence type="ECO:0000313" key="13">
    <source>
        <dbReference type="Proteomes" id="UP000717515"/>
    </source>
</evidence>
<keyword evidence="6 9" id="KW-0862">Zinc</keyword>
<dbReference type="PROSITE" id="PS00478">
    <property type="entry name" value="LIM_DOMAIN_1"/>
    <property type="match status" value="2"/>
</dbReference>
<dbReference type="CDD" id="cd08368">
    <property type="entry name" value="LIM"/>
    <property type="match status" value="1"/>
</dbReference>
<dbReference type="GO" id="GO:0005737">
    <property type="term" value="C:cytoplasm"/>
    <property type="evidence" value="ECO:0007669"/>
    <property type="project" value="UniProtKB-SubCell"/>
</dbReference>
<organism evidence="12 13">
    <name type="scientific">Mortierella alpina</name>
    <name type="common">Oleaginous fungus</name>
    <name type="synonym">Mortierella renispora</name>
    <dbReference type="NCBI Taxonomy" id="64518"/>
    <lineage>
        <taxon>Eukaryota</taxon>
        <taxon>Fungi</taxon>
        <taxon>Fungi incertae sedis</taxon>
        <taxon>Mucoromycota</taxon>
        <taxon>Mortierellomycotina</taxon>
        <taxon>Mortierellomycetes</taxon>
        <taxon>Mortierellales</taxon>
        <taxon>Mortierellaceae</taxon>
        <taxon>Mortierella</taxon>
    </lineage>
</organism>
<feature type="compositionally biased region" description="Low complexity" evidence="10">
    <location>
        <begin position="174"/>
        <end position="184"/>
    </location>
</feature>
<dbReference type="FunFam" id="2.10.110.10:FF:000018">
    <property type="entry name" value="Paxillin isoform 1"/>
    <property type="match status" value="1"/>
</dbReference>
<evidence type="ECO:0000256" key="10">
    <source>
        <dbReference type="SAM" id="MobiDB-lite"/>
    </source>
</evidence>
<feature type="region of interest" description="Disordered" evidence="10">
    <location>
        <begin position="597"/>
        <end position="619"/>
    </location>
</feature>
<feature type="compositionally biased region" description="Polar residues" evidence="10">
    <location>
        <begin position="299"/>
        <end position="316"/>
    </location>
</feature>
<feature type="compositionally biased region" description="Basic and acidic residues" evidence="10">
    <location>
        <begin position="288"/>
        <end position="298"/>
    </location>
</feature>
<feature type="compositionally biased region" description="Polar residues" evidence="10">
    <location>
        <begin position="437"/>
        <end position="461"/>
    </location>
</feature>
<evidence type="ECO:0000256" key="1">
    <source>
        <dbReference type="ARBA" id="ARBA00004282"/>
    </source>
</evidence>
<dbReference type="InterPro" id="IPR001781">
    <property type="entry name" value="Znf_LIM"/>
</dbReference>
<protein>
    <recommendedName>
        <fullName evidence="11">LIM zinc-binding domain-containing protein</fullName>
    </recommendedName>
</protein>
<keyword evidence="7" id="KW-0965">Cell junction</keyword>
<feature type="compositionally biased region" description="Polar residues" evidence="10">
    <location>
        <begin position="157"/>
        <end position="167"/>
    </location>
</feature>
<dbReference type="GO" id="GO:0001725">
    <property type="term" value="C:stress fiber"/>
    <property type="evidence" value="ECO:0007669"/>
    <property type="project" value="TreeGrafter"/>
</dbReference>
<dbReference type="GO" id="GO:0003779">
    <property type="term" value="F:actin binding"/>
    <property type="evidence" value="ECO:0007669"/>
    <property type="project" value="TreeGrafter"/>
</dbReference>
<feature type="compositionally biased region" description="Acidic residues" evidence="10">
    <location>
        <begin position="273"/>
        <end position="283"/>
    </location>
</feature>
<evidence type="ECO:0000256" key="7">
    <source>
        <dbReference type="ARBA" id="ARBA00022949"/>
    </source>
</evidence>
<feature type="compositionally biased region" description="Low complexity" evidence="10">
    <location>
        <begin position="57"/>
        <end position="75"/>
    </location>
</feature>
<dbReference type="PANTHER" id="PTHR24214:SF62">
    <property type="entry name" value="LEUPAXIN"/>
    <property type="match status" value="1"/>
</dbReference>
<dbReference type="GO" id="GO:0046872">
    <property type="term" value="F:metal ion binding"/>
    <property type="evidence" value="ECO:0007669"/>
    <property type="project" value="UniProtKB-KW"/>
</dbReference>
<feature type="domain" description="LIM zinc-binding" evidence="11">
    <location>
        <begin position="682"/>
        <end position="741"/>
    </location>
</feature>
<dbReference type="Proteomes" id="UP000717515">
    <property type="component" value="Unassembled WGS sequence"/>
</dbReference>
<evidence type="ECO:0000256" key="5">
    <source>
        <dbReference type="ARBA" id="ARBA00022737"/>
    </source>
</evidence>
<keyword evidence="3" id="KW-0963">Cytoplasm</keyword>
<feature type="compositionally biased region" description="Low complexity" evidence="10">
    <location>
        <begin position="402"/>
        <end position="426"/>
    </location>
</feature>
<comment type="caution">
    <text evidence="12">The sequence shown here is derived from an EMBL/GenBank/DDBJ whole genome shotgun (WGS) entry which is preliminary data.</text>
</comment>
<dbReference type="Pfam" id="PF00412">
    <property type="entry name" value="LIM"/>
    <property type="match status" value="3"/>
</dbReference>
<dbReference type="PANTHER" id="PTHR24214">
    <property type="entry name" value="PDZ AND LIM DOMAIN PROTEIN ZASP"/>
    <property type="match status" value="1"/>
</dbReference>
<evidence type="ECO:0000256" key="2">
    <source>
        <dbReference type="ARBA" id="ARBA00004496"/>
    </source>
</evidence>
<comment type="subcellular location">
    <subcellularLocation>
        <location evidence="1">Cell junction</location>
    </subcellularLocation>
    <subcellularLocation>
        <location evidence="2">Cytoplasm</location>
    </subcellularLocation>
</comment>
<feature type="compositionally biased region" description="Polar residues" evidence="10">
    <location>
        <begin position="534"/>
        <end position="554"/>
    </location>
</feature>
<feature type="region of interest" description="Disordered" evidence="10">
    <location>
        <begin position="145"/>
        <end position="184"/>
    </location>
</feature>
<keyword evidence="4 9" id="KW-0479">Metal-binding</keyword>
<dbReference type="InterPro" id="IPR050604">
    <property type="entry name" value="PDZ-LIM_domain"/>
</dbReference>
<dbReference type="GO" id="GO:0051371">
    <property type="term" value="F:muscle alpha-actinin binding"/>
    <property type="evidence" value="ECO:0007669"/>
    <property type="project" value="TreeGrafter"/>
</dbReference>
<feature type="region of interest" description="Disordered" evidence="10">
    <location>
        <begin position="17"/>
        <end position="77"/>
    </location>
</feature>
<proteinExistence type="predicted"/>